<dbReference type="EMBL" id="JFZT01000048">
    <property type="protein sequence ID" value="EZQ03206.1"/>
    <property type="molecule type" value="Genomic_DNA"/>
</dbReference>
<dbReference type="Proteomes" id="UP000024332">
    <property type="component" value="Unassembled WGS sequence"/>
</dbReference>
<dbReference type="STRING" id="1160895.CM19_10295"/>
<dbReference type="OrthoDB" id="33048at2157"/>
<proteinExistence type="predicted"/>
<dbReference type="RefSeq" id="WP_048100247.1">
    <property type="nucleotide sequence ID" value="NZ_JFZT01000048.1"/>
</dbReference>
<dbReference type="AlphaFoldDB" id="A0A031LM34"/>
<comment type="caution">
    <text evidence="1">The sequence shown here is derived from an EMBL/GenBank/DDBJ whole genome shotgun (WGS) entry which is preliminary data.</text>
</comment>
<evidence type="ECO:0000313" key="2">
    <source>
        <dbReference type="Proteomes" id="UP000024332"/>
    </source>
</evidence>
<organism evidence="1 2">
    <name type="scientific">Candidatus Acidianus copahuensis</name>
    <dbReference type="NCBI Taxonomy" id="1160895"/>
    <lineage>
        <taxon>Archaea</taxon>
        <taxon>Thermoproteota</taxon>
        <taxon>Thermoprotei</taxon>
        <taxon>Sulfolobales</taxon>
        <taxon>Sulfolobaceae</taxon>
        <taxon>Acidianus</taxon>
    </lineage>
</organism>
<name>A0A031LM34_9CREN</name>
<sequence length="83" mass="9310">MSSGELRKFYAVAQIDNFEVPENIATSKLHLHISSAIDEAIENVKEYLKNSGLNGNFATNVLVFVREESVTRLIETVKAKIRT</sequence>
<accession>A0A031LM34</accession>
<gene>
    <name evidence="1" type="ORF">CM19_10295</name>
</gene>
<keyword evidence="2" id="KW-1185">Reference proteome</keyword>
<evidence type="ECO:0000313" key="1">
    <source>
        <dbReference type="EMBL" id="EZQ03206.1"/>
    </source>
</evidence>
<protein>
    <submittedName>
        <fullName evidence="1">Uncharacterized protein</fullName>
    </submittedName>
</protein>
<reference evidence="1 2" key="1">
    <citation type="submission" date="2014-03" db="EMBL/GenBank/DDBJ databases">
        <title>Draft genome sequence of the novel thermoacidophilic archaea Acidianus copahuensis ALE1 strain, isolated from Copahue volcanic area in Neuquen Argentina.</title>
        <authorList>
            <person name="Urbieta M.S."/>
            <person name="Rascovan N."/>
            <person name="Castro C."/>
            <person name="Revale S."/>
            <person name="Giaveno M.A."/>
            <person name="Vazquez M.P."/>
            <person name="Donati E.R."/>
        </authorList>
    </citation>
    <scope>NUCLEOTIDE SEQUENCE [LARGE SCALE GENOMIC DNA]</scope>
    <source>
        <strain evidence="1 2">ALE1</strain>
    </source>
</reference>